<protein>
    <submittedName>
        <fullName evidence="2">Uncharacterized protein</fullName>
    </submittedName>
</protein>
<dbReference type="RefSeq" id="WP_114304465.1">
    <property type="nucleotide sequence ID" value="NZ_QPIE01000007.1"/>
</dbReference>
<dbReference type="AlphaFoldDB" id="A0A368MY94"/>
<comment type="caution">
    <text evidence="2">The sequence shown here is derived from an EMBL/GenBank/DDBJ whole genome shotgun (WGS) entry which is preliminary data.</text>
</comment>
<feature type="transmembrane region" description="Helical" evidence="1">
    <location>
        <begin position="157"/>
        <end position="172"/>
    </location>
</feature>
<evidence type="ECO:0000313" key="2">
    <source>
        <dbReference type="EMBL" id="RCU42364.1"/>
    </source>
</evidence>
<dbReference type="OrthoDB" id="1420633at2"/>
<keyword evidence="1" id="KW-0472">Membrane</keyword>
<evidence type="ECO:0000256" key="1">
    <source>
        <dbReference type="SAM" id="Phobius"/>
    </source>
</evidence>
<dbReference type="EMBL" id="QPIE01000007">
    <property type="protein sequence ID" value="RCU42364.1"/>
    <property type="molecule type" value="Genomic_DNA"/>
</dbReference>
<keyword evidence="1" id="KW-0812">Transmembrane</keyword>
<gene>
    <name evidence="2" type="ORF">DQ356_10605</name>
</gene>
<sequence>MRFNLHKNYDTIPFNYVNEIFSTVSRDIIVASEKDFLESFNKLLDFSIYNLKSKSFNRSVNAFSKSVTTFIYIFPNLSPNYKKIFVERVFDSLVTNICLSNDYKNIDKQYIELSYLPLINIFKLILQDDDYELFNIAINKFKDTVFRIENKEDRGNLFFYFITTLLGWIYFLKNTKSITYEKYDINYLEQNLENISYDFNFTFLNHFFELFDKIENEGLWAVSEWEIKEPPMNRAYAALSPHNWLPYSLAIILLKFEHLINLNDDLSEIKLSQRFKFIYDDIKKILDNVTVENEEYKNFIFNNISNQDLNTELSFKKEKILNVFSFLKKEIEIDYYKKIKEIPLSKEKIDEFRANVGKLWEENTLILNILKNLGNIDYVPNIEEVNGYGFFQRLLKMKFAFIDGELYQNIFGLSDFGSHLARSIDNRFFNSLKNDKIVSTDNIKETVQNFINKTDNKSNIVIFANWSNADKLENITYEHNSKNSIFNKKFEGIPIVHQFSKYKDSIIVIDFTLIKAIVYTSDNPNWYKNQLLVEITESQKDDITDNVIKEWNEKDGYEYNEKEVDVLESNNVNAKILLKYEFIIPDESRYIIIK</sequence>
<organism evidence="2 3">
    <name type="scientific">Chryseobacterium lacus</name>
    <dbReference type="NCBI Taxonomy" id="2058346"/>
    <lineage>
        <taxon>Bacteria</taxon>
        <taxon>Pseudomonadati</taxon>
        <taxon>Bacteroidota</taxon>
        <taxon>Flavobacteriia</taxon>
        <taxon>Flavobacteriales</taxon>
        <taxon>Weeksellaceae</taxon>
        <taxon>Chryseobacterium group</taxon>
        <taxon>Chryseobacterium</taxon>
    </lineage>
</organism>
<name>A0A368MY94_9FLAO</name>
<accession>A0A368MY94</accession>
<proteinExistence type="predicted"/>
<keyword evidence="3" id="KW-1185">Reference proteome</keyword>
<keyword evidence="1" id="KW-1133">Transmembrane helix</keyword>
<reference evidence="2 3" key="1">
    <citation type="submission" date="2018-07" db="EMBL/GenBank/DDBJ databases">
        <title>Chryseobacterium lacus sp. nov., isolated from lake water.</title>
        <authorList>
            <person name="Li C.-M."/>
        </authorList>
    </citation>
    <scope>NUCLEOTIDE SEQUENCE [LARGE SCALE GENOMIC DNA]</scope>
    <source>
        <strain evidence="2 3">YLOS41</strain>
    </source>
</reference>
<dbReference type="Proteomes" id="UP000252172">
    <property type="component" value="Unassembled WGS sequence"/>
</dbReference>
<evidence type="ECO:0000313" key="3">
    <source>
        <dbReference type="Proteomes" id="UP000252172"/>
    </source>
</evidence>